<protein>
    <recommendedName>
        <fullName evidence="5">Hcy-binding domain-containing protein</fullName>
    </recommendedName>
</protein>
<feature type="domain" description="Hcy-binding" evidence="5">
    <location>
        <begin position="4"/>
        <end position="86"/>
    </location>
</feature>
<evidence type="ECO:0000256" key="4">
    <source>
        <dbReference type="ARBA" id="ARBA00022833"/>
    </source>
</evidence>
<evidence type="ECO:0000313" key="7">
    <source>
        <dbReference type="Proteomes" id="UP000826656"/>
    </source>
</evidence>
<dbReference type="Pfam" id="PF02574">
    <property type="entry name" value="S-methyl_trans"/>
    <property type="match status" value="1"/>
</dbReference>
<name>A0ABQ7TXB4_SOLTU</name>
<keyword evidence="1" id="KW-0489">Methyltransferase</keyword>
<gene>
    <name evidence="6" type="ORF">KY290_037568</name>
</gene>
<keyword evidence="7" id="KW-1185">Reference proteome</keyword>
<dbReference type="EMBL" id="JAIVGD010000028">
    <property type="protein sequence ID" value="KAH0738863.1"/>
    <property type="molecule type" value="Genomic_DNA"/>
</dbReference>
<proteinExistence type="predicted"/>
<sequence>MEFMAYAENLEEEVVNIPTSFSFRSKDGTNCVVCGDPIIECSSIVDSCKEVVGMGINCTPLRYIQGLIQSIRKLITCNSGDTYDGEKKE</sequence>
<evidence type="ECO:0000259" key="5">
    <source>
        <dbReference type="Pfam" id="PF02574"/>
    </source>
</evidence>
<accession>A0ABQ7TXB4</accession>
<dbReference type="PANTHER" id="PTHR46015:SF8">
    <property type="entry name" value="HOMOCYSTEINE S-METHYLTRANSFERASE 2-LIKE"/>
    <property type="match status" value="1"/>
</dbReference>
<keyword evidence="3" id="KW-0479">Metal-binding</keyword>
<dbReference type="PANTHER" id="PTHR46015">
    <property type="entry name" value="ZGC:172121"/>
    <property type="match status" value="1"/>
</dbReference>
<dbReference type="InterPro" id="IPR051486">
    <property type="entry name" value="Hcy_S-methyltransferase"/>
</dbReference>
<dbReference type="Proteomes" id="UP000826656">
    <property type="component" value="Unassembled WGS sequence"/>
</dbReference>
<dbReference type="InterPro" id="IPR003726">
    <property type="entry name" value="HCY_dom"/>
</dbReference>
<evidence type="ECO:0000256" key="1">
    <source>
        <dbReference type="ARBA" id="ARBA00022603"/>
    </source>
</evidence>
<evidence type="ECO:0000256" key="2">
    <source>
        <dbReference type="ARBA" id="ARBA00022679"/>
    </source>
</evidence>
<reference evidence="6 7" key="1">
    <citation type="journal article" date="2021" name="bioRxiv">
        <title>Chromosome-scale and haplotype-resolved genome assembly of a tetraploid potato cultivar.</title>
        <authorList>
            <person name="Sun H."/>
            <person name="Jiao W.-B."/>
            <person name="Krause K."/>
            <person name="Campoy J.A."/>
            <person name="Goel M."/>
            <person name="Folz-Donahue K."/>
            <person name="Kukat C."/>
            <person name="Huettel B."/>
            <person name="Schneeberger K."/>
        </authorList>
    </citation>
    <scope>NUCLEOTIDE SEQUENCE [LARGE SCALE GENOMIC DNA]</scope>
    <source>
        <strain evidence="6">SolTubOtavaFocal</strain>
        <tissue evidence="6">Leaves</tissue>
    </source>
</reference>
<keyword evidence="4" id="KW-0862">Zinc</keyword>
<dbReference type="SUPFAM" id="SSF82282">
    <property type="entry name" value="Homocysteine S-methyltransferase"/>
    <property type="match status" value="1"/>
</dbReference>
<organism evidence="6 7">
    <name type="scientific">Solanum tuberosum</name>
    <name type="common">Potato</name>
    <dbReference type="NCBI Taxonomy" id="4113"/>
    <lineage>
        <taxon>Eukaryota</taxon>
        <taxon>Viridiplantae</taxon>
        <taxon>Streptophyta</taxon>
        <taxon>Embryophyta</taxon>
        <taxon>Tracheophyta</taxon>
        <taxon>Spermatophyta</taxon>
        <taxon>Magnoliopsida</taxon>
        <taxon>eudicotyledons</taxon>
        <taxon>Gunneridae</taxon>
        <taxon>Pentapetalae</taxon>
        <taxon>asterids</taxon>
        <taxon>lamiids</taxon>
        <taxon>Solanales</taxon>
        <taxon>Solanaceae</taxon>
        <taxon>Solanoideae</taxon>
        <taxon>Solaneae</taxon>
        <taxon>Solanum</taxon>
    </lineage>
</organism>
<evidence type="ECO:0000313" key="6">
    <source>
        <dbReference type="EMBL" id="KAH0738863.1"/>
    </source>
</evidence>
<dbReference type="Gene3D" id="3.20.20.330">
    <property type="entry name" value="Homocysteine-binding-like domain"/>
    <property type="match status" value="1"/>
</dbReference>
<evidence type="ECO:0000256" key="3">
    <source>
        <dbReference type="ARBA" id="ARBA00022723"/>
    </source>
</evidence>
<comment type="caution">
    <text evidence="6">The sequence shown here is derived from an EMBL/GenBank/DDBJ whole genome shotgun (WGS) entry which is preliminary data.</text>
</comment>
<keyword evidence="2" id="KW-0808">Transferase</keyword>
<dbReference type="InterPro" id="IPR036589">
    <property type="entry name" value="HCY_dom_sf"/>
</dbReference>